<keyword evidence="4" id="KW-1185">Reference proteome</keyword>
<dbReference type="InterPro" id="IPR011713">
    <property type="entry name" value="Leu-rich_rpt_3"/>
</dbReference>
<sequence>MSNLRLLAFQAINGDLKKINSVNLPKGLESLPKNLRYFVWDGYPLKSLPSIFCPEKLVEISMPYSNVEKLWNGVQCPNLCGAPNLKDVILSDCKSLARVDPSIFSLPKLESLDVSGCTSLKSLCSYTCSSSLRGLYASRCYNLQEFSVVLLPNSSIKRLHLYLAGWDLNEQTSSLLHDRNLGNFTFQISEDHTRNFAYQVTFTSRKHESDSLMTLHKVLHSSCFQYVSPLTFANCHCLFELQESVSLLSSLEHLRLLGGDAISLPESIKYLPQLKYLEVLELMKKGPKSPSALFPNCINLDQHSYDTILKYAIARIELGENEELTSLDHDDANLFSVETVKNQSCYVGSFGCECSLETDRGGRMNIKSFFVDEITLLSPDHLFEMMSDHGFLWYDAKCCKQIMETIKERKAMNDRSIRFNNPELTFKFFAQTLDDEEIVIKECGFRWIYPSKDQYVEQRGEY</sequence>
<dbReference type="InterPro" id="IPR044974">
    <property type="entry name" value="Disease_R_plants"/>
</dbReference>
<protein>
    <submittedName>
        <fullName evidence="3">Uncharacterized protein</fullName>
    </submittedName>
</protein>
<dbReference type="Proteomes" id="UP001386955">
    <property type="component" value="Unassembled WGS sequence"/>
</dbReference>
<evidence type="ECO:0000313" key="3">
    <source>
        <dbReference type="EMBL" id="KAK7405243.1"/>
    </source>
</evidence>
<evidence type="ECO:0000256" key="1">
    <source>
        <dbReference type="ARBA" id="ARBA00022614"/>
    </source>
</evidence>
<dbReference type="GO" id="GO:0006952">
    <property type="term" value="P:defense response"/>
    <property type="evidence" value="ECO:0007669"/>
    <property type="project" value="InterPro"/>
</dbReference>
<keyword evidence="2" id="KW-0677">Repeat</keyword>
<dbReference type="EMBL" id="JAYMYS010000002">
    <property type="protein sequence ID" value="KAK7405243.1"/>
    <property type="molecule type" value="Genomic_DNA"/>
</dbReference>
<proteinExistence type="predicted"/>
<reference evidence="3 4" key="1">
    <citation type="submission" date="2024-01" db="EMBL/GenBank/DDBJ databases">
        <title>The genomes of 5 underutilized Papilionoideae crops provide insights into root nodulation and disease resistanc.</title>
        <authorList>
            <person name="Jiang F."/>
        </authorList>
    </citation>
    <scope>NUCLEOTIDE SEQUENCE [LARGE SCALE GENOMIC DNA]</scope>
    <source>
        <strain evidence="3">DUOXIRENSHENG_FW03</strain>
        <tissue evidence="3">Leaves</tissue>
    </source>
</reference>
<dbReference type="PANTHER" id="PTHR11017:SF479">
    <property type="entry name" value="DISEASE RESISTANCE PROTEIN (TIR-NBS-LRR CLASS) FAMILY"/>
    <property type="match status" value="1"/>
</dbReference>
<dbReference type="InterPro" id="IPR032675">
    <property type="entry name" value="LRR_dom_sf"/>
</dbReference>
<evidence type="ECO:0000313" key="4">
    <source>
        <dbReference type="Proteomes" id="UP001386955"/>
    </source>
</evidence>
<name>A0AAN9T1L7_PSOTE</name>
<dbReference type="SUPFAM" id="SSF52058">
    <property type="entry name" value="L domain-like"/>
    <property type="match status" value="1"/>
</dbReference>
<organism evidence="3 4">
    <name type="scientific">Psophocarpus tetragonolobus</name>
    <name type="common">Winged bean</name>
    <name type="synonym">Dolichos tetragonolobus</name>
    <dbReference type="NCBI Taxonomy" id="3891"/>
    <lineage>
        <taxon>Eukaryota</taxon>
        <taxon>Viridiplantae</taxon>
        <taxon>Streptophyta</taxon>
        <taxon>Embryophyta</taxon>
        <taxon>Tracheophyta</taxon>
        <taxon>Spermatophyta</taxon>
        <taxon>Magnoliopsida</taxon>
        <taxon>eudicotyledons</taxon>
        <taxon>Gunneridae</taxon>
        <taxon>Pentapetalae</taxon>
        <taxon>rosids</taxon>
        <taxon>fabids</taxon>
        <taxon>Fabales</taxon>
        <taxon>Fabaceae</taxon>
        <taxon>Papilionoideae</taxon>
        <taxon>50 kb inversion clade</taxon>
        <taxon>NPAAA clade</taxon>
        <taxon>indigoferoid/millettioid clade</taxon>
        <taxon>Phaseoleae</taxon>
        <taxon>Psophocarpus</taxon>
    </lineage>
</organism>
<dbReference type="Pfam" id="PF07725">
    <property type="entry name" value="LRR_3"/>
    <property type="match status" value="1"/>
</dbReference>
<keyword evidence="1" id="KW-0433">Leucine-rich repeat</keyword>
<dbReference type="PANTHER" id="PTHR11017">
    <property type="entry name" value="LEUCINE-RICH REPEAT-CONTAINING PROTEIN"/>
    <property type="match status" value="1"/>
</dbReference>
<gene>
    <name evidence="3" type="ORF">VNO78_06442</name>
</gene>
<accession>A0AAN9T1L7</accession>
<dbReference type="Gene3D" id="3.80.10.10">
    <property type="entry name" value="Ribonuclease Inhibitor"/>
    <property type="match status" value="1"/>
</dbReference>
<dbReference type="AlphaFoldDB" id="A0AAN9T1L7"/>
<evidence type="ECO:0000256" key="2">
    <source>
        <dbReference type="ARBA" id="ARBA00022737"/>
    </source>
</evidence>
<comment type="caution">
    <text evidence="3">The sequence shown here is derived from an EMBL/GenBank/DDBJ whole genome shotgun (WGS) entry which is preliminary data.</text>
</comment>